<feature type="chain" id="PRO_5032343038" evidence="3">
    <location>
        <begin position="40"/>
        <end position="260"/>
    </location>
</feature>
<dbReference type="Gene3D" id="1.10.530.10">
    <property type="match status" value="1"/>
</dbReference>
<dbReference type="AlphaFoldDB" id="A0A7T2WWM6"/>
<keyword evidence="3" id="KW-0732">Signal</keyword>
<feature type="region of interest" description="Disordered" evidence="2">
    <location>
        <begin position="59"/>
        <end position="84"/>
    </location>
</feature>
<accession>A0A7T2WWM6</accession>
<dbReference type="Proteomes" id="UP000594943">
    <property type="component" value="Chromosome 1"/>
</dbReference>
<dbReference type="CDD" id="cd00254">
    <property type="entry name" value="LT-like"/>
    <property type="match status" value="1"/>
</dbReference>
<dbReference type="KEGG" id="bhg:I6G56_10955"/>
<dbReference type="Pfam" id="PF01464">
    <property type="entry name" value="SLT"/>
    <property type="match status" value="1"/>
</dbReference>
<evidence type="ECO:0000256" key="3">
    <source>
        <dbReference type="SAM" id="SignalP"/>
    </source>
</evidence>
<comment type="similarity">
    <text evidence="1">Belongs to the transglycosylase Slt family.</text>
</comment>
<evidence type="ECO:0000256" key="2">
    <source>
        <dbReference type="SAM" id="MobiDB-lite"/>
    </source>
</evidence>
<dbReference type="GO" id="GO:0000270">
    <property type="term" value="P:peptidoglycan metabolic process"/>
    <property type="evidence" value="ECO:0007669"/>
    <property type="project" value="InterPro"/>
</dbReference>
<proteinExistence type="inferred from homology"/>
<dbReference type="GO" id="GO:0008933">
    <property type="term" value="F:peptidoglycan lytic transglycosylase activity"/>
    <property type="evidence" value="ECO:0007669"/>
    <property type="project" value="InterPro"/>
</dbReference>
<feature type="compositionally biased region" description="Pro residues" evidence="2">
    <location>
        <begin position="67"/>
        <end position="79"/>
    </location>
</feature>
<name>A0A7T2WWM6_9BURK</name>
<dbReference type="PANTHER" id="PTHR37423:SF2">
    <property type="entry name" value="MEMBRANE-BOUND LYTIC MUREIN TRANSGLYCOSYLASE C"/>
    <property type="match status" value="1"/>
</dbReference>
<reference evidence="5 6" key="1">
    <citation type="submission" date="2020-12" db="EMBL/GenBank/DDBJ databases">
        <title>FDA dAtabase for Regulatory Grade micrObial Sequences (FDA-ARGOS): Supporting development and validation of Infectious Disease Dx tests.</title>
        <authorList>
            <person name="Nelson B."/>
            <person name="Plummer A."/>
            <person name="Tallon L."/>
            <person name="Sadzewicz L."/>
            <person name="Zhao X."/>
            <person name="Boylan J."/>
            <person name="Ott S."/>
            <person name="Bowen H."/>
            <person name="Vavikolanu K."/>
            <person name="Mehta A."/>
            <person name="Aluvathingal J."/>
            <person name="Nadendla S."/>
            <person name="Myers T."/>
            <person name="Yan Y."/>
            <person name="Sichtig H."/>
        </authorList>
    </citation>
    <scope>NUCLEOTIDE SEQUENCE [LARGE SCALE GENOMIC DNA]</scope>
    <source>
        <strain evidence="5 6">FDAARGOS_899</strain>
    </source>
</reference>
<dbReference type="PANTHER" id="PTHR37423">
    <property type="entry name" value="SOLUBLE LYTIC MUREIN TRANSGLYCOSYLASE-RELATED"/>
    <property type="match status" value="1"/>
</dbReference>
<dbReference type="EMBL" id="CP065686">
    <property type="protein sequence ID" value="QPS42160.1"/>
    <property type="molecule type" value="Genomic_DNA"/>
</dbReference>
<protein>
    <submittedName>
        <fullName evidence="5">Lytic transglycosylase domain-containing protein</fullName>
    </submittedName>
</protein>
<sequence>MTTTCPVRPPDPPRLDRQRRVGRLVLAALMLTRALSATAQDAPAPLVWTRVEPVQADGDPAHAQAAPAPPVAPPGPAGPQPAAHGARYDALIDAVARQFELDARLLHAMIETESRYDADARSPKGAVGLMQVMPETGRRFGFTDLADPDTNLRAGATYLKWLLKTFDDNLELAVAGYNAGEGAVMKAGRKIPPYRETQLYVRAVLKRYRSPDEAAAPIAAAATRAAISRADRHRPTPVTMLGKLTSLLLSSPRASTSASP</sequence>
<dbReference type="SUPFAM" id="SSF53955">
    <property type="entry name" value="Lysozyme-like"/>
    <property type="match status" value="1"/>
</dbReference>
<gene>
    <name evidence="5" type="ORF">I6G56_10955</name>
</gene>
<dbReference type="PROSITE" id="PS00922">
    <property type="entry name" value="TRANSGLYCOSYLASE"/>
    <property type="match status" value="1"/>
</dbReference>
<dbReference type="InterPro" id="IPR000189">
    <property type="entry name" value="Transglyc_AS"/>
</dbReference>
<evidence type="ECO:0000313" key="6">
    <source>
        <dbReference type="Proteomes" id="UP000594943"/>
    </source>
</evidence>
<evidence type="ECO:0000259" key="4">
    <source>
        <dbReference type="Pfam" id="PF01464"/>
    </source>
</evidence>
<organism evidence="5 6">
    <name type="scientific">Burkholderia humptydooensis</name>
    <dbReference type="NCBI Taxonomy" id="430531"/>
    <lineage>
        <taxon>Bacteria</taxon>
        <taxon>Pseudomonadati</taxon>
        <taxon>Pseudomonadota</taxon>
        <taxon>Betaproteobacteria</taxon>
        <taxon>Burkholderiales</taxon>
        <taxon>Burkholderiaceae</taxon>
        <taxon>Burkholderia</taxon>
        <taxon>pseudomallei group</taxon>
    </lineage>
</organism>
<feature type="signal peptide" evidence="3">
    <location>
        <begin position="1"/>
        <end position="39"/>
    </location>
</feature>
<dbReference type="GO" id="GO:0016020">
    <property type="term" value="C:membrane"/>
    <property type="evidence" value="ECO:0007669"/>
    <property type="project" value="InterPro"/>
</dbReference>
<dbReference type="InterPro" id="IPR008258">
    <property type="entry name" value="Transglycosylase_SLT_dom_1"/>
</dbReference>
<dbReference type="InterPro" id="IPR023346">
    <property type="entry name" value="Lysozyme-like_dom_sf"/>
</dbReference>
<evidence type="ECO:0000313" key="5">
    <source>
        <dbReference type="EMBL" id="QPS42160.1"/>
    </source>
</evidence>
<evidence type="ECO:0000256" key="1">
    <source>
        <dbReference type="ARBA" id="ARBA00007734"/>
    </source>
</evidence>
<feature type="domain" description="Transglycosylase SLT" evidence="4">
    <location>
        <begin position="92"/>
        <end position="190"/>
    </location>
</feature>